<dbReference type="SUPFAM" id="SSF63411">
    <property type="entry name" value="LuxS/MPP-like metallohydrolase"/>
    <property type="match status" value="3"/>
</dbReference>
<evidence type="ECO:0000256" key="5">
    <source>
        <dbReference type="ARBA" id="ARBA00022801"/>
    </source>
</evidence>
<dbReference type="InterPro" id="IPR007863">
    <property type="entry name" value="Peptidase_M16_C"/>
</dbReference>
<dbReference type="GO" id="GO:0004222">
    <property type="term" value="F:metalloendopeptidase activity"/>
    <property type="evidence" value="ECO:0007669"/>
    <property type="project" value="UniProtKB-ARBA"/>
</dbReference>
<keyword evidence="5" id="KW-0378">Hydrolase</keyword>
<comment type="caution">
    <text evidence="13">The sequence shown here is derived from an EMBL/GenBank/DDBJ whole genome shotgun (WGS) entry which is preliminary data.</text>
</comment>
<feature type="domain" description="Coenzyme PQQ synthesis protein F-like C-terminal lobe" evidence="12">
    <location>
        <begin position="838"/>
        <end position="938"/>
    </location>
</feature>
<feature type="signal peptide" evidence="8">
    <location>
        <begin position="1"/>
        <end position="18"/>
    </location>
</feature>
<evidence type="ECO:0000259" key="12">
    <source>
        <dbReference type="Pfam" id="PF22456"/>
    </source>
</evidence>
<evidence type="ECO:0000259" key="9">
    <source>
        <dbReference type="Pfam" id="PF00675"/>
    </source>
</evidence>
<evidence type="ECO:0000259" key="11">
    <source>
        <dbReference type="Pfam" id="PF16187"/>
    </source>
</evidence>
<dbReference type="InterPro" id="IPR050626">
    <property type="entry name" value="Peptidase_M16"/>
</dbReference>
<dbReference type="Pfam" id="PF16187">
    <property type="entry name" value="Peptidase_M16_M"/>
    <property type="match status" value="1"/>
</dbReference>
<dbReference type="EMBL" id="JAWDEY010000036">
    <property type="protein sequence ID" value="KAK6587641.1"/>
    <property type="molecule type" value="Genomic_DNA"/>
</dbReference>
<comment type="cofactor">
    <cofactor evidence="1">
        <name>Zn(2+)</name>
        <dbReference type="ChEBI" id="CHEBI:29105"/>
    </cofactor>
</comment>
<keyword evidence="4" id="KW-0479">Metal-binding</keyword>
<evidence type="ECO:0000313" key="13">
    <source>
        <dbReference type="EMBL" id="KAK6587641.1"/>
    </source>
</evidence>
<dbReference type="Gene3D" id="3.30.830.10">
    <property type="entry name" value="Metalloenzyme, LuxS/M16 peptidase-like"/>
    <property type="match status" value="4"/>
</dbReference>
<dbReference type="Pfam" id="PF22456">
    <property type="entry name" value="PqqF-like_C_4"/>
    <property type="match status" value="1"/>
</dbReference>
<evidence type="ECO:0000259" key="10">
    <source>
        <dbReference type="Pfam" id="PF05193"/>
    </source>
</evidence>
<protein>
    <submittedName>
        <fullName evidence="13">Insulinase like protease</fullName>
    </submittedName>
</protein>
<reference evidence="13 14" key="1">
    <citation type="submission" date="2023-10" db="EMBL/GenBank/DDBJ databases">
        <title>Comparative genomics analysis reveals potential genetic determinants of host preference in Cryptosporidium xiaoi.</title>
        <authorList>
            <person name="Xiao L."/>
            <person name="Li J."/>
        </authorList>
    </citation>
    <scope>NUCLEOTIDE SEQUENCE [LARGE SCALE GENOMIC DNA]</scope>
    <source>
        <strain evidence="13 14">52996</strain>
    </source>
</reference>
<feature type="domain" description="Peptidase M16 C-terminal" evidence="10">
    <location>
        <begin position="217"/>
        <end position="387"/>
    </location>
</feature>
<keyword evidence="7" id="KW-0482">Metalloprotease</keyword>
<gene>
    <name evidence="13" type="ORF">RS030_81289</name>
</gene>
<dbReference type="Pfam" id="PF05193">
    <property type="entry name" value="Peptidase_M16_C"/>
    <property type="match status" value="1"/>
</dbReference>
<accession>A0AAV9XYW1</accession>
<organism evidence="13 14">
    <name type="scientific">Cryptosporidium xiaoi</name>
    <dbReference type="NCBI Taxonomy" id="659607"/>
    <lineage>
        <taxon>Eukaryota</taxon>
        <taxon>Sar</taxon>
        <taxon>Alveolata</taxon>
        <taxon>Apicomplexa</taxon>
        <taxon>Conoidasida</taxon>
        <taxon>Coccidia</taxon>
        <taxon>Eucoccidiorida</taxon>
        <taxon>Eimeriorina</taxon>
        <taxon>Cryptosporidiidae</taxon>
        <taxon>Cryptosporidium</taxon>
    </lineage>
</organism>
<keyword evidence="14" id="KW-1185">Reference proteome</keyword>
<dbReference type="FunFam" id="3.30.830.10:FF:000012">
    <property type="entry name" value="Protease 3"/>
    <property type="match status" value="1"/>
</dbReference>
<evidence type="ECO:0000256" key="4">
    <source>
        <dbReference type="ARBA" id="ARBA00022723"/>
    </source>
</evidence>
<evidence type="ECO:0000313" key="14">
    <source>
        <dbReference type="Proteomes" id="UP001311799"/>
    </source>
</evidence>
<dbReference type="Pfam" id="PF00675">
    <property type="entry name" value="Peptidase_M16"/>
    <property type="match status" value="1"/>
</dbReference>
<keyword evidence="3 13" id="KW-0645">Protease</keyword>
<sequence>MLWINLLFFIFFFGYSVSCNCVKPQKQSTDFVLKPFSDNRKFKHLILENGLEVLLIEDEIIENSAFSVGVKAGSFNDPENVFGLFHLIEHMLFLGTKKYPEPENYDEFMTSHGGKNNAFTSEERTVYFNEISEEYLEDGLKRFSRFFIDPIFDDEMISKEINSVNSEHLKNIPNEFDRLWYTLKSYCHPPFSQFTTGNIETLVKVPKLKGILLPVLLKRMYMKYYCAENMFLVLLSKRNINEQERLVRTYFSDVSNNNSGECRKNEFKENSSTQGIIKEEHLGKIVVLNPLESKKQLWLVWNFPTLFNPSSKQPLGLLSYILNSKKKDTLYWHLQQNGLVINTSTIYESYSFGSIFIYQVELSKKGSSEVFEVVNTVFKYINKLKASKEIMSVYKGIKEISEREFIIQTELQEQSPMYIVSDICSRIVKYGVYNALSAEVLIKEIDENLIEKILSTIIPQNTFFIVEDNINEKVTSVFRDKYYNIIHTINYIPKDTLLKWENTQFSTKVGNKIVIPAPKKCSPLNLRLVEEISNSGFPELIDSNYAKIWWYKPNTKNHRIGIRMLLKYPRRYNKGIETQIWGKTIVYLINLLIEGEVEEFRECGISIYLGWEDNGISIDISTFGYSDDIEKLLHKTIGSAFKQIHEIDCETLKEILVEFSESKVGFHEGGEDTAYSQSLKLVESLQSDQSFTEWELRQYLNKTILREYGDDHFKRKKNSATSFVTYLISLIKNDTSNRICEVLNIWSYKMLHRQTVISYVQGNINRSKATEIVEGFILNSKIKPLSEKYSMKKNIYKIKNSLDITFFNPTLEDTNNMVLMLFQFGTSTFEERIHLLALQPLIQGYLYDNLRTRAQIGYIVLANIISICKVRSLVIGVEGNSNYSVENIEMNIYNTLREFSYKKLIKMDDVTFESIKTSLKGEINSTKNSFSSSFYHYWDEIRYSGNTDEIVDKNRAVEYINNVMTIQLLYRTFTKLINENNRMKANVTVKIIPSSSDFKGLDKMDNKDEYLNEILSITREHLKKNDKY</sequence>
<keyword evidence="6" id="KW-0862">Zinc</keyword>
<dbReference type="InterPro" id="IPR054734">
    <property type="entry name" value="PqqF-like_C_4"/>
</dbReference>
<evidence type="ECO:0000256" key="8">
    <source>
        <dbReference type="SAM" id="SignalP"/>
    </source>
</evidence>
<dbReference type="PANTHER" id="PTHR43690:SF18">
    <property type="entry name" value="INSULIN-DEGRADING ENZYME-RELATED"/>
    <property type="match status" value="1"/>
</dbReference>
<evidence type="ECO:0000256" key="2">
    <source>
        <dbReference type="ARBA" id="ARBA00007261"/>
    </source>
</evidence>
<evidence type="ECO:0000256" key="3">
    <source>
        <dbReference type="ARBA" id="ARBA00022670"/>
    </source>
</evidence>
<feature type="chain" id="PRO_5043799293" evidence="8">
    <location>
        <begin position="19"/>
        <end position="1028"/>
    </location>
</feature>
<comment type="similarity">
    <text evidence="2">Belongs to the peptidase M16 family.</text>
</comment>
<evidence type="ECO:0000256" key="6">
    <source>
        <dbReference type="ARBA" id="ARBA00022833"/>
    </source>
</evidence>
<dbReference type="Proteomes" id="UP001311799">
    <property type="component" value="Unassembled WGS sequence"/>
</dbReference>
<dbReference type="InterPro" id="IPR011249">
    <property type="entry name" value="Metalloenz_LuxS/M16"/>
</dbReference>
<dbReference type="InterPro" id="IPR011765">
    <property type="entry name" value="Pept_M16_N"/>
</dbReference>
<dbReference type="PANTHER" id="PTHR43690">
    <property type="entry name" value="NARDILYSIN"/>
    <property type="match status" value="1"/>
</dbReference>
<dbReference type="GO" id="GO:0046872">
    <property type="term" value="F:metal ion binding"/>
    <property type="evidence" value="ECO:0007669"/>
    <property type="project" value="UniProtKB-KW"/>
</dbReference>
<proteinExistence type="inferred from homology"/>
<dbReference type="InterPro" id="IPR032632">
    <property type="entry name" value="Peptidase_M16_M"/>
</dbReference>
<dbReference type="AlphaFoldDB" id="A0AAV9XYW1"/>
<evidence type="ECO:0000256" key="7">
    <source>
        <dbReference type="ARBA" id="ARBA00023049"/>
    </source>
</evidence>
<feature type="domain" description="Peptidase M16 N-terminal" evidence="9">
    <location>
        <begin position="53"/>
        <end position="171"/>
    </location>
</feature>
<keyword evidence="8" id="KW-0732">Signal</keyword>
<evidence type="ECO:0000256" key="1">
    <source>
        <dbReference type="ARBA" id="ARBA00001947"/>
    </source>
</evidence>
<dbReference type="GO" id="GO:0006508">
    <property type="term" value="P:proteolysis"/>
    <property type="evidence" value="ECO:0007669"/>
    <property type="project" value="UniProtKB-KW"/>
</dbReference>
<feature type="domain" description="Peptidase M16 middle/third" evidence="11">
    <location>
        <begin position="412"/>
        <end position="696"/>
    </location>
</feature>
<name>A0AAV9XYW1_9CRYT</name>